<name>A0ABP7CHV2_9MICO</name>
<evidence type="ECO:0000313" key="4">
    <source>
        <dbReference type="EMBL" id="GAA3690896.1"/>
    </source>
</evidence>
<feature type="compositionally biased region" description="Pro residues" evidence="1">
    <location>
        <begin position="1"/>
        <end position="17"/>
    </location>
</feature>
<feature type="compositionally biased region" description="Low complexity" evidence="1">
    <location>
        <begin position="201"/>
        <end position="234"/>
    </location>
</feature>
<gene>
    <name evidence="4" type="ORF">GCM10022399_03290</name>
</gene>
<organism evidence="4 5">
    <name type="scientific">Terrabacter ginsenosidimutans</name>
    <dbReference type="NCBI Taxonomy" id="490575"/>
    <lineage>
        <taxon>Bacteria</taxon>
        <taxon>Bacillati</taxon>
        <taxon>Actinomycetota</taxon>
        <taxon>Actinomycetes</taxon>
        <taxon>Micrococcales</taxon>
        <taxon>Intrasporangiaceae</taxon>
        <taxon>Terrabacter</taxon>
    </lineage>
</organism>
<keyword evidence="2" id="KW-0812">Transmembrane</keyword>
<accession>A0ABP7CHV2</accession>
<keyword evidence="5" id="KW-1185">Reference proteome</keyword>
<dbReference type="PANTHER" id="PTHR24094:SF15">
    <property type="entry name" value="AMP-DEPENDENT SYNTHETASE_LIGASE DOMAIN-CONTAINING PROTEIN-RELATED"/>
    <property type="match status" value="1"/>
</dbReference>
<feature type="domain" description="GmrSD restriction endonucleases C-terminal" evidence="3">
    <location>
        <begin position="300"/>
        <end position="438"/>
    </location>
</feature>
<evidence type="ECO:0000313" key="5">
    <source>
        <dbReference type="Proteomes" id="UP001501468"/>
    </source>
</evidence>
<feature type="transmembrane region" description="Helical" evidence="2">
    <location>
        <begin position="149"/>
        <end position="167"/>
    </location>
</feature>
<feature type="region of interest" description="Disordered" evidence="1">
    <location>
        <begin position="80"/>
        <end position="119"/>
    </location>
</feature>
<reference evidence="5" key="1">
    <citation type="journal article" date="2019" name="Int. J. Syst. Evol. Microbiol.">
        <title>The Global Catalogue of Microorganisms (GCM) 10K type strain sequencing project: providing services to taxonomists for standard genome sequencing and annotation.</title>
        <authorList>
            <consortium name="The Broad Institute Genomics Platform"/>
            <consortium name="The Broad Institute Genome Sequencing Center for Infectious Disease"/>
            <person name="Wu L."/>
            <person name="Ma J."/>
        </authorList>
    </citation>
    <scope>NUCLEOTIDE SEQUENCE [LARGE SCALE GENOMIC DNA]</scope>
    <source>
        <strain evidence="5">JCM 17125</strain>
    </source>
</reference>
<dbReference type="PANTHER" id="PTHR24094">
    <property type="entry name" value="SECRETED PROTEIN"/>
    <property type="match status" value="1"/>
</dbReference>
<protein>
    <recommendedName>
        <fullName evidence="3">GmrSD restriction endonucleases C-terminal domain-containing protein</fullName>
    </recommendedName>
</protein>
<dbReference type="EMBL" id="BAABDC010000001">
    <property type="protein sequence ID" value="GAA3690896.1"/>
    <property type="molecule type" value="Genomic_DNA"/>
</dbReference>
<keyword evidence="2" id="KW-1133">Transmembrane helix</keyword>
<feature type="region of interest" description="Disordered" evidence="1">
    <location>
        <begin position="201"/>
        <end position="251"/>
    </location>
</feature>
<feature type="compositionally biased region" description="Polar residues" evidence="1">
    <location>
        <begin position="235"/>
        <end position="247"/>
    </location>
</feature>
<evidence type="ECO:0000256" key="2">
    <source>
        <dbReference type="SAM" id="Phobius"/>
    </source>
</evidence>
<dbReference type="InterPro" id="IPR011089">
    <property type="entry name" value="GmrSD_C"/>
</dbReference>
<comment type="caution">
    <text evidence="4">The sequence shown here is derived from an EMBL/GenBank/DDBJ whole genome shotgun (WGS) entry which is preliminary data.</text>
</comment>
<feature type="region of interest" description="Disordered" evidence="1">
    <location>
        <begin position="468"/>
        <end position="500"/>
    </location>
</feature>
<sequence>MPAAFNPPPGWPAPPVGWAPSQEWLPDPSWPAAPPGWQFWTEPADLPSDLPASAWASPVVPAAGGSGVYGSTAPLRPPWLDPSSAATVPGSTGTPATLGATVLPDPQTSNSAGSAPATPRDRARLVAGLGWGGLALTALAGLTSGVGGVLLLAGLFAFVVAVVAMVRGRVRWAHLPTRAAGAVALVGAIVAVAVGTAVSPQTTPTAATVTETTTTAPPTSSSVAATTPAASASANMTVPPTTASQTPPTDPVASAIADAKPGTALALVATLTVKGRGTMTGYSRAEFGPAWTDIDRNGCDQRNDTLRRDLKAVTLKAGTNGCTVMTGTLIDPYTSRTVSFTKTSSTSPVQIDHAVAMADAWVKGAAGWPQAKRTTFANDTLNLVAVSASVNAAKGAGDAATWLPPAKAYRCAYVARQVAVKAKYQLAVTAPERTAMVAILTTCASTKAPTATVAKLGGFPLYAAPTPKPSVKPSVKPAPQPAPKPTRTPTPQAPSPIQGVHPGAFCSPQGALGYTSAGTLMRCTFKSGDIRARWRAA</sequence>
<feature type="transmembrane region" description="Helical" evidence="2">
    <location>
        <begin position="179"/>
        <end position="198"/>
    </location>
</feature>
<feature type="compositionally biased region" description="Polar residues" evidence="1">
    <location>
        <begin position="84"/>
        <end position="95"/>
    </location>
</feature>
<dbReference type="Proteomes" id="UP001501468">
    <property type="component" value="Unassembled WGS sequence"/>
</dbReference>
<feature type="region of interest" description="Disordered" evidence="1">
    <location>
        <begin position="1"/>
        <end position="45"/>
    </location>
</feature>
<keyword evidence="2" id="KW-0472">Membrane</keyword>
<evidence type="ECO:0000259" key="3">
    <source>
        <dbReference type="Pfam" id="PF07510"/>
    </source>
</evidence>
<feature type="compositionally biased region" description="Pro residues" evidence="1">
    <location>
        <begin position="468"/>
        <end position="494"/>
    </location>
</feature>
<dbReference type="Pfam" id="PF07510">
    <property type="entry name" value="GmrSD_C"/>
    <property type="match status" value="1"/>
</dbReference>
<proteinExistence type="predicted"/>
<evidence type="ECO:0000256" key="1">
    <source>
        <dbReference type="SAM" id="MobiDB-lite"/>
    </source>
</evidence>